<keyword evidence="1" id="KW-0812">Transmembrane</keyword>
<dbReference type="Proteomes" id="UP001154282">
    <property type="component" value="Unassembled WGS sequence"/>
</dbReference>
<comment type="caution">
    <text evidence="2">The sequence shown here is derived from an EMBL/GenBank/DDBJ whole genome shotgun (WGS) entry which is preliminary data.</text>
</comment>
<dbReference type="AlphaFoldDB" id="A0AAV0PUK4"/>
<evidence type="ECO:0000313" key="2">
    <source>
        <dbReference type="EMBL" id="CAI0474868.1"/>
    </source>
</evidence>
<evidence type="ECO:0000256" key="1">
    <source>
        <dbReference type="SAM" id="Phobius"/>
    </source>
</evidence>
<reference evidence="2" key="1">
    <citation type="submission" date="2022-08" db="EMBL/GenBank/DDBJ databases">
        <authorList>
            <person name="Gutierrez-Valencia J."/>
        </authorList>
    </citation>
    <scope>NUCLEOTIDE SEQUENCE</scope>
</reference>
<keyword evidence="1" id="KW-1133">Transmembrane helix</keyword>
<sequence>MEESLSRFKMIRSCWYALLLNIGTLPKSITPLSKKNCLLLFYASQNFSMICSIKFFYYALIANQQNTFWKKMFKILVLNKYLHDGKPSLAFFISTYNL</sequence>
<keyword evidence="3" id="KW-1185">Reference proteome</keyword>
<evidence type="ECO:0000313" key="3">
    <source>
        <dbReference type="Proteomes" id="UP001154282"/>
    </source>
</evidence>
<gene>
    <name evidence="2" type="ORF">LITE_LOCUS40226</name>
</gene>
<feature type="transmembrane region" description="Helical" evidence="1">
    <location>
        <begin position="37"/>
        <end position="60"/>
    </location>
</feature>
<name>A0AAV0PUK4_9ROSI</name>
<organism evidence="2 3">
    <name type="scientific">Linum tenue</name>
    <dbReference type="NCBI Taxonomy" id="586396"/>
    <lineage>
        <taxon>Eukaryota</taxon>
        <taxon>Viridiplantae</taxon>
        <taxon>Streptophyta</taxon>
        <taxon>Embryophyta</taxon>
        <taxon>Tracheophyta</taxon>
        <taxon>Spermatophyta</taxon>
        <taxon>Magnoliopsida</taxon>
        <taxon>eudicotyledons</taxon>
        <taxon>Gunneridae</taxon>
        <taxon>Pentapetalae</taxon>
        <taxon>rosids</taxon>
        <taxon>fabids</taxon>
        <taxon>Malpighiales</taxon>
        <taxon>Linaceae</taxon>
        <taxon>Linum</taxon>
    </lineage>
</organism>
<keyword evidence="1" id="KW-0472">Membrane</keyword>
<proteinExistence type="predicted"/>
<accession>A0AAV0PUK4</accession>
<dbReference type="EMBL" id="CAMGYJ010000009">
    <property type="protein sequence ID" value="CAI0474868.1"/>
    <property type="molecule type" value="Genomic_DNA"/>
</dbReference>
<protein>
    <submittedName>
        <fullName evidence="2">Uncharacterized protein</fullName>
    </submittedName>
</protein>